<dbReference type="SUPFAM" id="SSF53335">
    <property type="entry name" value="S-adenosyl-L-methionine-dependent methyltransferases"/>
    <property type="match status" value="1"/>
</dbReference>
<keyword evidence="1 3" id="KW-0489">Methyltransferase</keyword>
<dbReference type="EC" id="2.1.1.171" evidence="3"/>
<dbReference type="PANTHER" id="PTHR43542">
    <property type="entry name" value="METHYLTRANSFERASE"/>
    <property type="match status" value="1"/>
</dbReference>
<organism evidence="3 4">
    <name type="scientific">Aeriscardovia aeriphila</name>
    <dbReference type="NCBI Taxonomy" id="218139"/>
    <lineage>
        <taxon>Bacteria</taxon>
        <taxon>Bacillati</taxon>
        <taxon>Actinomycetota</taxon>
        <taxon>Actinomycetes</taxon>
        <taxon>Bifidobacteriales</taxon>
        <taxon>Bifidobacteriaceae</taxon>
        <taxon>Aeriscardovia</taxon>
    </lineage>
</organism>
<name>A0A921FWA8_9BIFI</name>
<evidence type="ECO:0000313" key="3">
    <source>
        <dbReference type="EMBL" id="HJF18542.1"/>
    </source>
</evidence>
<proteinExistence type="predicted"/>
<keyword evidence="2 3" id="KW-0808">Transferase</keyword>
<evidence type="ECO:0000256" key="1">
    <source>
        <dbReference type="ARBA" id="ARBA00022603"/>
    </source>
</evidence>
<reference evidence="3" key="1">
    <citation type="journal article" date="2021" name="PeerJ">
        <title>Extensive microbial diversity within the chicken gut microbiome revealed by metagenomics and culture.</title>
        <authorList>
            <person name="Gilroy R."/>
            <person name="Ravi A."/>
            <person name="Getino M."/>
            <person name="Pursley I."/>
            <person name="Horton D.L."/>
            <person name="Alikhan N.F."/>
            <person name="Baker D."/>
            <person name="Gharbi K."/>
            <person name="Hall N."/>
            <person name="Watson M."/>
            <person name="Adriaenssens E.M."/>
            <person name="Foster-Nyarko E."/>
            <person name="Jarju S."/>
            <person name="Secka A."/>
            <person name="Antonio M."/>
            <person name="Oren A."/>
            <person name="Chaudhuri R.R."/>
            <person name="La Ragione R."/>
            <person name="Hildebrand F."/>
            <person name="Pallen M.J."/>
        </authorList>
    </citation>
    <scope>NUCLEOTIDE SEQUENCE</scope>
    <source>
        <strain evidence="3">578</strain>
    </source>
</reference>
<gene>
    <name evidence="3" type="primary">rsmD</name>
    <name evidence="3" type="ORF">K8U78_05300</name>
</gene>
<dbReference type="Pfam" id="PF03602">
    <property type="entry name" value="Cons_hypoth95"/>
    <property type="match status" value="1"/>
</dbReference>
<evidence type="ECO:0000313" key="4">
    <source>
        <dbReference type="Proteomes" id="UP000715651"/>
    </source>
</evidence>
<dbReference type="InterPro" id="IPR029063">
    <property type="entry name" value="SAM-dependent_MTases_sf"/>
</dbReference>
<dbReference type="PROSITE" id="PS00092">
    <property type="entry name" value="N6_MTASE"/>
    <property type="match status" value="1"/>
</dbReference>
<dbReference type="NCBIfam" id="TIGR00095">
    <property type="entry name" value="16S rRNA (guanine(966)-N(2))-methyltransferase RsmD"/>
    <property type="match status" value="1"/>
</dbReference>
<sequence length="199" mass="21936">MRLISGIFKGFEVKAPHAGTRPTTDRAKEGIFSHLESENMLDGVAVLDLFAGTGALGFEALSRGAHSVVLVDNAPQAHALLSDAARRIRKLKAWDSSRMQVDVERVSAEKFVARLEAPAEPSDQWDLVFLDPPYAFSDETVNQLMADLDKSGKLSRVCEIVAERSSRTAIPTPPQGWSIEQSKKYGETTIYYIVRTESL</sequence>
<reference evidence="3" key="2">
    <citation type="submission" date="2021-09" db="EMBL/GenBank/DDBJ databases">
        <authorList>
            <person name="Gilroy R."/>
        </authorList>
    </citation>
    <scope>NUCLEOTIDE SEQUENCE</scope>
    <source>
        <strain evidence="3">578</strain>
    </source>
</reference>
<dbReference type="AlphaFoldDB" id="A0A921FWA8"/>
<dbReference type="GO" id="GO:0003676">
    <property type="term" value="F:nucleic acid binding"/>
    <property type="evidence" value="ECO:0007669"/>
    <property type="project" value="InterPro"/>
</dbReference>
<protein>
    <submittedName>
        <fullName evidence="3">16S rRNA (Guanine(966)-N(2))-methyltransferase RsmD</fullName>
        <ecNumber evidence="3">2.1.1.171</ecNumber>
    </submittedName>
</protein>
<dbReference type="GO" id="GO:0052913">
    <property type="term" value="F:16S rRNA (guanine(966)-N(2))-methyltransferase activity"/>
    <property type="evidence" value="ECO:0007669"/>
    <property type="project" value="UniProtKB-EC"/>
</dbReference>
<evidence type="ECO:0000256" key="2">
    <source>
        <dbReference type="ARBA" id="ARBA00022679"/>
    </source>
</evidence>
<dbReference type="Proteomes" id="UP000715651">
    <property type="component" value="Unassembled WGS sequence"/>
</dbReference>
<dbReference type="PANTHER" id="PTHR43542:SF1">
    <property type="entry name" value="METHYLTRANSFERASE"/>
    <property type="match status" value="1"/>
</dbReference>
<dbReference type="EMBL" id="DYWK01000007">
    <property type="protein sequence ID" value="HJF18542.1"/>
    <property type="molecule type" value="Genomic_DNA"/>
</dbReference>
<dbReference type="CDD" id="cd02440">
    <property type="entry name" value="AdoMet_MTases"/>
    <property type="match status" value="1"/>
</dbReference>
<dbReference type="InterPro" id="IPR004398">
    <property type="entry name" value="RNA_MeTrfase_RsmD"/>
</dbReference>
<comment type="caution">
    <text evidence="3">The sequence shown here is derived from an EMBL/GenBank/DDBJ whole genome shotgun (WGS) entry which is preliminary data.</text>
</comment>
<dbReference type="InterPro" id="IPR002052">
    <property type="entry name" value="DNA_methylase_N6_adenine_CS"/>
</dbReference>
<dbReference type="Gene3D" id="3.40.50.150">
    <property type="entry name" value="Vaccinia Virus protein VP39"/>
    <property type="match status" value="1"/>
</dbReference>
<dbReference type="PIRSF" id="PIRSF004553">
    <property type="entry name" value="CHP00095"/>
    <property type="match status" value="1"/>
</dbReference>
<accession>A0A921FWA8</accession>